<evidence type="ECO:0000256" key="9">
    <source>
        <dbReference type="PIRSR" id="PIRSR001369-1"/>
    </source>
</evidence>
<dbReference type="AlphaFoldDB" id="A0A091BIY0"/>
<dbReference type="GO" id="GO:0005975">
    <property type="term" value="P:carbohydrate metabolic process"/>
    <property type="evidence" value="ECO:0007669"/>
    <property type="project" value="TreeGrafter"/>
</dbReference>
<dbReference type="UniPathway" id="UPA00223">
    <property type="reaction ID" value="UER00717"/>
</dbReference>
<dbReference type="STRING" id="1121015.GCA_000420545_00485"/>
<dbReference type="RefSeq" id="WP_022968146.1">
    <property type="nucleotide sequence ID" value="NZ_ATVD01000001.1"/>
</dbReference>
<dbReference type="InterPro" id="IPR019810">
    <property type="entry name" value="Citrate_synthase_AS"/>
</dbReference>
<dbReference type="PROSITE" id="PS00480">
    <property type="entry name" value="CITRATE_SYNTHASE"/>
    <property type="match status" value="1"/>
</dbReference>
<evidence type="ECO:0000313" key="11">
    <source>
        <dbReference type="EMBL" id="KFN44295.1"/>
    </source>
</evidence>
<dbReference type="PRINTS" id="PR00143">
    <property type="entry name" value="CITRTSNTHASE"/>
</dbReference>
<sequence>MNAPAEQVLPKAKKSVALSGTAAGNTALCTVGRSGNDLHYRGYDIHDLATQSTFEEVAHLLVHGALPTASQLKAYRTKLKRLRGLPAIVADALELVPANAHPMDVLRTGCSVLGTVLPERETHPAAEARDIADRLMASFGSMLLYWWHFTRSGKRIDCETDDDSIAAHFLHLLHGEPPSALHERSLDRSLVLYAEHEFNASTFTARVIAGTGSDMFSCLTGAIGALRGPKHGGANEVAMDIISRYASADEAEADIRARVERKEIVIGFGHPVYTIGDPRNPIIKEISRALCKDGGNQTLFDVSERIETLMMDLKKMFPNLDWYSASAYHMMGIPTPMFTPLFVIARTSGWSAHVIEQREDGKIIRPSANYTGPEDRAYVPIDKR</sequence>
<keyword evidence="4" id="KW-0816">Tricarboxylic acid cycle</keyword>
<comment type="catalytic activity">
    <reaction evidence="7">
        <text>oxaloacetate + acetyl-CoA + H2O = citrate + CoA + H(+)</text>
        <dbReference type="Rhea" id="RHEA:16845"/>
        <dbReference type="ChEBI" id="CHEBI:15377"/>
        <dbReference type="ChEBI" id="CHEBI:15378"/>
        <dbReference type="ChEBI" id="CHEBI:16452"/>
        <dbReference type="ChEBI" id="CHEBI:16947"/>
        <dbReference type="ChEBI" id="CHEBI:57287"/>
        <dbReference type="ChEBI" id="CHEBI:57288"/>
        <dbReference type="EC" id="2.3.3.16"/>
    </reaction>
</comment>
<feature type="active site" evidence="9">
    <location>
        <position position="270"/>
    </location>
</feature>
<protein>
    <recommendedName>
        <fullName evidence="8">Citrate synthase</fullName>
    </recommendedName>
</protein>
<comment type="pathway">
    <text evidence="2">Organic acid metabolism; propanoate degradation.</text>
</comment>
<reference evidence="11 12" key="1">
    <citation type="submission" date="2013-09" db="EMBL/GenBank/DDBJ databases">
        <title>Genome sequencing of Arenimonas oryziterrae.</title>
        <authorList>
            <person name="Chen F."/>
            <person name="Wang G."/>
        </authorList>
    </citation>
    <scope>NUCLEOTIDE SEQUENCE [LARGE SCALE GENOMIC DNA]</scope>
    <source>
        <strain evidence="11 12">YC6267</strain>
    </source>
</reference>
<dbReference type="GO" id="GO:0050440">
    <property type="term" value="F:2-methylcitrate synthase activity"/>
    <property type="evidence" value="ECO:0007669"/>
    <property type="project" value="UniProtKB-EC"/>
</dbReference>
<dbReference type="GO" id="GO:0036440">
    <property type="term" value="F:citrate synthase activity"/>
    <property type="evidence" value="ECO:0007669"/>
    <property type="project" value="UniProtKB-EC"/>
</dbReference>
<dbReference type="InterPro" id="IPR016143">
    <property type="entry name" value="Citrate_synth-like_sm_a-sub"/>
</dbReference>
<dbReference type="SUPFAM" id="SSF48256">
    <property type="entry name" value="Citrate synthase"/>
    <property type="match status" value="1"/>
</dbReference>
<dbReference type="InterPro" id="IPR036969">
    <property type="entry name" value="Citrate_synthase_sf"/>
</dbReference>
<comment type="similarity">
    <text evidence="3 8 10">Belongs to the citrate synthase family.</text>
</comment>
<evidence type="ECO:0000256" key="3">
    <source>
        <dbReference type="ARBA" id="ARBA00010566"/>
    </source>
</evidence>
<dbReference type="InterPro" id="IPR011278">
    <property type="entry name" value="2-MeCitrate/Citrate_synth_II"/>
</dbReference>
<comment type="caution">
    <text evidence="11">The sequence shown here is derived from an EMBL/GenBank/DDBJ whole genome shotgun (WGS) entry which is preliminary data.</text>
</comment>
<dbReference type="eggNOG" id="COG0372">
    <property type="taxonomic scope" value="Bacteria"/>
</dbReference>
<evidence type="ECO:0000256" key="4">
    <source>
        <dbReference type="ARBA" id="ARBA00022532"/>
    </source>
</evidence>
<dbReference type="PANTHER" id="PTHR11739:SF25">
    <property type="entry name" value="CITRATE SYNTHASE-RELATED PROTEIN DDB_G0287281"/>
    <property type="match status" value="1"/>
</dbReference>
<dbReference type="InterPro" id="IPR002020">
    <property type="entry name" value="Citrate_synthase"/>
</dbReference>
<proteinExistence type="inferred from homology"/>
<organism evidence="11 12">
    <name type="scientific">Arenimonas oryziterrae DSM 21050 = YC6267</name>
    <dbReference type="NCBI Taxonomy" id="1121015"/>
    <lineage>
        <taxon>Bacteria</taxon>
        <taxon>Pseudomonadati</taxon>
        <taxon>Pseudomonadota</taxon>
        <taxon>Gammaproteobacteria</taxon>
        <taxon>Lysobacterales</taxon>
        <taxon>Lysobacteraceae</taxon>
        <taxon>Arenimonas</taxon>
    </lineage>
</organism>
<dbReference type="Gene3D" id="1.10.230.10">
    <property type="entry name" value="Cytochrome P450-Terp, domain 2"/>
    <property type="match status" value="1"/>
</dbReference>
<dbReference type="GO" id="GO:0019679">
    <property type="term" value="P:propionate metabolic process, methylcitrate cycle"/>
    <property type="evidence" value="ECO:0007669"/>
    <property type="project" value="TreeGrafter"/>
</dbReference>
<evidence type="ECO:0000256" key="7">
    <source>
        <dbReference type="ARBA" id="ARBA00049288"/>
    </source>
</evidence>
<evidence type="ECO:0000256" key="10">
    <source>
        <dbReference type="RuleBase" id="RU003406"/>
    </source>
</evidence>
<comment type="catalytic activity">
    <reaction evidence="6">
        <text>propanoyl-CoA + oxaloacetate + H2O = (2S,3S)-2-methylcitrate + CoA + H(+)</text>
        <dbReference type="Rhea" id="RHEA:23780"/>
        <dbReference type="ChEBI" id="CHEBI:15377"/>
        <dbReference type="ChEBI" id="CHEBI:15378"/>
        <dbReference type="ChEBI" id="CHEBI:16452"/>
        <dbReference type="ChEBI" id="CHEBI:57287"/>
        <dbReference type="ChEBI" id="CHEBI:57392"/>
        <dbReference type="ChEBI" id="CHEBI:58853"/>
        <dbReference type="EC" id="2.3.3.5"/>
    </reaction>
</comment>
<evidence type="ECO:0000256" key="5">
    <source>
        <dbReference type="ARBA" id="ARBA00022679"/>
    </source>
</evidence>
<dbReference type="PIRSF" id="PIRSF001369">
    <property type="entry name" value="Citrate_synth"/>
    <property type="match status" value="1"/>
</dbReference>
<name>A0A091BIY0_9GAMM</name>
<dbReference type="NCBIfam" id="NF009006">
    <property type="entry name" value="PRK12351.1"/>
    <property type="match status" value="1"/>
</dbReference>
<dbReference type="InterPro" id="IPR024176">
    <property type="entry name" value="Citrate_synthase_bac-typ"/>
</dbReference>
<dbReference type="OrthoDB" id="9800864at2"/>
<comment type="pathway">
    <text evidence="1">Carbohydrate metabolism; tricarboxylic acid cycle; isocitrate from oxaloacetate: step 1/2.</text>
</comment>
<evidence type="ECO:0000256" key="2">
    <source>
        <dbReference type="ARBA" id="ARBA00005026"/>
    </source>
</evidence>
<accession>A0A091BIY0</accession>
<dbReference type="FunFam" id="1.10.230.10:FF:000003">
    <property type="entry name" value="Citrate synthase"/>
    <property type="match status" value="1"/>
</dbReference>
<feature type="active site" evidence="9">
    <location>
        <position position="321"/>
    </location>
</feature>
<evidence type="ECO:0000256" key="6">
    <source>
        <dbReference type="ARBA" id="ARBA00049052"/>
    </source>
</evidence>
<dbReference type="GO" id="GO:0005737">
    <property type="term" value="C:cytoplasm"/>
    <property type="evidence" value="ECO:0007669"/>
    <property type="project" value="InterPro"/>
</dbReference>
<dbReference type="PANTHER" id="PTHR11739">
    <property type="entry name" value="CITRATE SYNTHASE"/>
    <property type="match status" value="1"/>
</dbReference>
<dbReference type="GO" id="GO:0006099">
    <property type="term" value="P:tricarboxylic acid cycle"/>
    <property type="evidence" value="ECO:0007669"/>
    <property type="project" value="UniProtKB-UniPathway"/>
</dbReference>
<keyword evidence="5 8" id="KW-0808">Transferase</keyword>
<dbReference type="PATRIC" id="fig|1121015.4.peg.712"/>
<keyword evidence="12" id="KW-1185">Reference proteome</keyword>
<dbReference type="NCBIfam" id="TIGR01800">
    <property type="entry name" value="cit_synth_II"/>
    <property type="match status" value="1"/>
</dbReference>
<dbReference type="EMBL" id="AVCI01000002">
    <property type="protein sequence ID" value="KFN44295.1"/>
    <property type="molecule type" value="Genomic_DNA"/>
</dbReference>
<dbReference type="Pfam" id="PF00285">
    <property type="entry name" value="Citrate_synt"/>
    <property type="match status" value="1"/>
</dbReference>
<gene>
    <name evidence="11" type="ORF">N789_06100</name>
</gene>
<dbReference type="Proteomes" id="UP000029385">
    <property type="component" value="Unassembled WGS sequence"/>
</dbReference>
<keyword evidence="11" id="KW-0012">Acyltransferase</keyword>
<dbReference type="InterPro" id="IPR016142">
    <property type="entry name" value="Citrate_synth-like_lrg_a-sub"/>
</dbReference>
<evidence type="ECO:0000256" key="8">
    <source>
        <dbReference type="PIRNR" id="PIRNR001369"/>
    </source>
</evidence>
<evidence type="ECO:0000313" key="12">
    <source>
        <dbReference type="Proteomes" id="UP000029385"/>
    </source>
</evidence>
<evidence type="ECO:0000256" key="1">
    <source>
        <dbReference type="ARBA" id="ARBA00004751"/>
    </source>
</evidence>
<dbReference type="Gene3D" id="1.10.580.10">
    <property type="entry name" value="Citrate Synthase, domain 1"/>
    <property type="match status" value="1"/>
</dbReference>